<reference evidence="1 2" key="1">
    <citation type="submission" date="2018-03" db="EMBL/GenBank/DDBJ databases">
        <title>The draft genome of Mesorhizobium sp. 6GN-30.</title>
        <authorList>
            <person name="Liu L."/>
            <person name="Li L."/>
            <person name="Wang T."/>
            <person name="Zhang X."/>
            <person name="Liang L."/>
        </authorList>
    </citation>
    <scope>NUCLEOTIDE SEQUENCE [LARGE SCALE GENOMIC DNA]</scope>
    <source>
        <strain evidence="1 2">6GN30</strain>
    </source>
</reference>
<protein>
    <submittedName>
        <fullName evidence="1">Uncharacterized protein</fullName>
    </submittedName>
</protein>
<dbReference type="EMBL" id="PXYK01000032">
    <property type="protein sequence ID" value="PSJ53724.1"/>
    <property type="molecule type" value="Genomic_DNA"/>
</dbReference>
<proteinExistence type="predicted"/>
<evidence type="ECO:0000313" key="1">
    <source>
        <dbReference type="EMBL" id="PSJ53724.1"/>
    </source>
</evidence>
<gene>
    <name evidence="1" type="ORF">C7I84_25080</name>
</gene>
<name>A0A2P7RU36_9HYPH</name>
<comment type="caution">
    <text evidence="1">The sequence shown here is derived from an EMBL/GenBank/DDBJ whole genome shotgun (WGS) entry which is preliminary data.</text>
</comment>
<dbReference type="AlphaFoldDB" id="A0A2P7RU36"/>
<keyword evidence="2" id="KW-1185">Reference proteome</keyword>
<accession>A0A2P7RU36</accession>
<evidence type="ECO:0000313" key="2">
    <source>
        <dbReference type="Proteomes" id="UP000241229"/>
    </source>
</evidence>
<dbReference type="RefSeq" id="WP_106774952.1">
    <property type="nucleotide sequence ID" value="NZ_PXYK01000032.1"/>
</dbReference>
<organism evidence="1 2">
    <name type="scientific">Kumtagia ephedrae</name>
    <dbReference type="NCBI Taxonomy" id="2116701"/>
    <lineage>
        <taxon>Bacteria</taxon>
        <taxon>Pseudomonadati</taxon>
        <taxon>Pseudomonadota</taxon>
        <taxon>Alphaproteobacteria</taxon>
        <taxon>Hyphomicrobiales</taxon>
        <taxon>Phyllobacteriaceae</taxon>
        <taxon>Kumtagia</taxon>
    </lineage>
</organism>
<dbReference type="Proteomes" id="UP000241229">
    <property type="component" value="Unassembled WGS sequence"/>
</dbReference>
<sequence>MLRLAAKTLKIVPLMARAALVSLLLAAPVLAVPAVGGDRSLQIEAPQAKKMGAGFVLLVSLQRG</sequence>